<protein>
    <submittedName>
        <fullName evidence="11">ABC transporter, transmembrane region:ABC transporter</fullName>
    </submittedName>
</protein>
<dbReference type="Gene3D" id="3.40.50.300">
    <property type="entry name" value="P-loop containing nucleotide triphosphate hydrolases"/>
    <property type="match status" value="1"/>
</dbReference>
<evidence type="ECO:0000313" key="12">
    <source>
        <dbReference type="Proteomes" id="UP000018348"/>
    </source>
</evidence>
<feature type="transmembrane region" description="Helical" evidence="8">
    <location>
        <begin position="145"/>
        <end position="162"/>
    </location>
</feature>
<reference evidence="11 12" key="2">
    <citation type="submission" date="2013-09" db="EMBL/GenBank/DDBJ databases">
        <title>Whole genome comparison of six Crocosphaera watsonii strains with differing phenotypes.</title>
        <authorList>
            <person name="Bench S.R."/>
            <person name="Heller P."/>
            <person name="Frank I."/>
            <person name="Arciniega M."/>
            <person name="Shilova I.N."/>
            <person name="Zehr J.P."/>
        </authorList>
    </citation>
    <scope>NUCLEOTIDE SEQUENCE [LARGE SCALE GENOMIC DNA]</scope>
    <source>
        <strain evidence="11 12">WH 8502</strain>
    </source>
</reference>
<evidence type="ECO:0000256" key="6">
    <source>
        <dbReference type="ARBA" id="ARBA00022989"/>
    </source>
</evidence>
<sequence length="585" mass="65373">MQRLLQYGKTYRNLIWQAVTCSVINKIFDLAPPVLIGAAVDVVVNQQDSFIGKLGVNDVFNQLLILSFLSIIVWGLESLFQYTYERLWRNLAQNIQHNLRLDAYGHLQELELAYFEERNTGLLLSILNDDINQLEHFLDVGANEILQVMTTVVMVGAMFFIVTPGTAWMAMLPIPFILWGSITFQKLLAPRYADVREKVGLLNSRLSTNLSGITTIKSFTTEAYELDRLRQESQAYRKSNLKAITFSSAFVPLIRMAILIGFTAILLYGGMEVVDGKLAVGNYSVLVFLTQRLLWPLTKLGQTLDLYQRSMASTNRVMKLLDTPLTIHSGTIALPTGTVKGKIELNNVNFAYQEVYPIIKNLSLNIPAGNRIGVVGSTGSGKSTLVKLLLRLYEIDHGEISLDDINIQDIYLGDLRKSIGLVSQDVFLFHGTVKENIAYGNNNASYREIIEAAKIAEAHEFIEQLPQGYDTIVGERGQKLSGGQRQRIAIARAILKDPPILILDEATSAVDNETEAAIARSLEKITAQRTTIAIAHRLSTIRHSDCIYVMEFGKIVEQGTHEKLLEKQGIYAGLWQVQTGVISEY</sequence>
<evidence type="ECO:0000259" key="10">
    <source>
        <dbReference type="PROSITE" id="PS50929"/>
    </source>
</evidence>
<dbReference type="PROSITE" id="PS00211">
    <property type="entry name" value="ABC_TRANSPORTER_1"/>
    <property type="match status" value="1"/>
</dbReference>
<dbReference type="PROSITE" id="PS50893">
    <property type="entry name" value="ABC_TRANSPORTER_2"/>
    <property type="match status" value="1"/>
</dbReference>
<dbReference type="InterPro" id="IPR017871">
    <property type="entry name" value="ABC_transporter-like_CS"/>
</dbReference>
<dbReference type="Gene3D" id="1.20.1560.10">
    <property type="entry name" value="ABC transporter type 1, transmembrane domain"/>
    <property type="match status" value="1"/>
</dbReference>
<dbReference type="InterPro" id="IPR003439">
    <property type="entry name" value="ABC_transporter-like_ATP-bd"/>
</dbReference>
<dbReference type="GO" id="GO:0016887">
    <property type="term" value="F:ATP hydrolysis activity"/>
    <property type="evidence" value="ECO:0007669"/>
    <property type="project" value="InterPro"/>
</dbReference>
<evidence type="ECO:0000256" key="8">
    <source>
        <dbReference type="SAM" id="Phobius"/>
    </source>
</evidence>
<dbReference type="PROSITE" id="PS50929">
    <property type="entry name" value="ABC_TM1F"/>
    <property type="match status" value="1"/>
</dbReference>
<dbReference type="InterPro" id="IPR027417">
    <property type="entry name" value="P-loop_NTPase"/>
</dbReference>
<dbReference type="InterPro" id="IPR036640">
    <property type="entry name" value="ABC1_TM_sf"/>
</dbReference>
<evidence type="ECO:0000259" key="9">
    <source>
        <dbReference type="PROSITE" id="PS50893"/>
    </source>
</evidence>
<evidence type="ECO:0000256" key="1">
    <source>
        <dbReference type="ARBA" id="ARBA00004651"/>
    </source>
</evidence>
<dbReference type="GO" id="GO:0005886">
    <property type="term" value="C:plasma membrane"/>
    <property type="evidence" value="ECO:0007669"/>
    <property type="project" value="UniProtKB-SubCell"/>
</dbReference>
<keyword evidence="4" id="KW-0547">Nucleotide-binding</keyword>
<reference evidence="11 12" key="1">
    <citation type="submission" date="2013-01" db="EMBL/GenBank/DDBJ databases">
        <authorList>
            <person name="Bench S."/>
        </authorList>
    </citation>
    <scope>NUCLEOTIDE SEQUENCE [LARGE SCALE GENOMIC DNA]</scope>
    <source>
        <strain evidence="11 12">WH 8502</strain>
    </source>
</reference>
<dbReference type="SUPFAM" id="SSF52540">
    <property type="entry name" value="P-loop containing nucleoside triphosphate hydrolases"/>
    <property type="match status" value="1"/>
</dbReference>
<feature type="transmembrane region" description="Helical" evidence="8">
    <location>
        <begin position="168"/>
        <end position="188"/>
    </location>
</feature>
<dbReference type="Pfam" id="PF00664">
    <property type="entry name" value="ABC_membrane"/>
    <property type="match status" value="1"/>
</dbReference>
<evidence type="ECO:0000256" key="5">
    <source>
        <dbReference type="ARBA" id="ARBA00022840"/>
    </source>
</evidence>
<keyword evidence="3 8" id="KW-0812">Transmembrane</keyword>
<dbReference type="PANTHER" id="PTHR43394">
    <property type="entry name" value="ATP-DEPENDENT PERMEASE MDL1, MITOCHONDRIAL"/>
    <property type="match status" value="1"/>
</dbReference>
<dbReference type="InterPro" id="IPR003593">
    <property type="entry name" value="AAA+_ATPase"/>
</dbReference>
<dbReference type="SMART" id="SM00382">
    <property type="entry name" value="AAA"/>
    <property type="match status" value="1"/>
</dbReference>
<dbReference type="PANTHER" id="PTHR43394:SF1">
    <property type="entry name" value="ATP-BINDING CASSETTE SUB-FAMILY B MEMBER 10, MITOCHONDRIAL"/>
    <property type="match status" value="1"/>
</dbReference>
<comment type="caution">
    <text evidence="11">The sequence shown here is derived from an EMBL/GenBank/DDBJ whole genome shotgun (WGS) entry which is preliminary data.</text>
</comment>
<dbReference type="Pfam" id="PF00005">
    <property type="entry name" value="ABC_tran"/>
    <property type="match status" value="1"/>
</dbReference>
<feature type="domain" description="ABC transporter" evidence="9">
    <location>
        <begin position="343"/>
        <end position="577"/>
    </location>
</feature>
<comment type="subcellular location">
    <subcellularLocation>
        <location evidence="1">Cell membrane</location>
        <topology evidence="1">Multi-pass membrane protein</topology>
    </subcellularLocation>
</comment>
<dbReference type="FunFam" id="3.40.50.300:FF:000287">
    <property type="entry name" value="Multidrug ABC transporter ATP-binding protein"/>
    <property type="match status" value="1"/>
</dbReference>
<dbReference type="AlphaFoldDB" id="T2ICL7"/>
<keyword evidence="7 8" id="KW-0472">Membrane</keyword>
<keyword evidence="2" id="KW-0813">Transport</keyword>
<keyword evidence="6 8" id="KW-1133">Transmembrane helix</keyword>
<evidence type="ECO:0000313" key="11">
    <source>
        <dbReference type="EMBL" id="CCQ51251.1"/>
    </source>
</evidence>
<evidence type="ECO:0000256" key="2">
    <source>
        <dbReference type="ARBA" id="ARBA00022448"/>
    </source>
</evidence>
<proteinExistence type="predicted"/>
<feature type="transmembrane region" description="Helical" evidence="8">
    <location>
        <begin position="59"/>
        <end position="80"/>
    </location>
</feature>
<gene>
    <name evidence="11" type="ORF">CWATWH8502_3886</name>
</gene>
<feature type="domain" description="ABC transmembrane type-1" evidence="10">
    <location>
        <begin position="16"/>
        <end position="309"/>
    </location>
</feature>
<evidence type="ECO:0000256" key="3">
    <source>
        <dbReference type="ARBA" id="ARBA00022692"/>
    </source>
</evidence>
<dbReference type="GO" id="GO:0015421">
    <property type="term" value="F:ABC-type oligopeptide transporter activity"/>
    <property type="evidence" value="ECO:0007669"/>
    <property type="project" value="TreeGrafter"/>
</dbReference>
<dbReference type="SUPFAM" id="SSF90123">
    <property type="entry name" value="ABC transporter transmembrane region"/>
    <property type="match status" value="1"/>
</dbReference>
<evidence type="ECO:0000256" key="4">
    <source>
        <dbReference type="ARBA" id="ARBA00022741"/>
    </source>
</evidence>
<dbReference type="CDD" id="cd18565">
    <property type="entry name" value="ABC_6TM_exporter_like"/>
    <property type="match status" value="1"/>
</dbReference>
<organism evidence="11 12">
    <name type="scientific">Crocosphaera watsonii WH 8502</name>
    <dbReference type="NCBI Taxonomy" id="423474"/>
    <lineage>
        <taxon>Bacteria</taxon>
        <taxon>Bacillati</taxon>
        <taxon>Cyanobacteriota</taxon>
        <taxon>Cyanophyceae</taxon>
        <taxon>Oscillatoriophycideae</taxon>
        <taxon>Chroococcales</taxon>
        <taxon>Aphanothecaceae</taxon>
        <taxon>Crocosphaera</taxon>
    </lineage>
</organism>
<dbReference type="InterPro" id="IPR011527">
    <property type="entry name" value="ABC1_TM_dom"/>
</dbReference>
<dbReference type="GO" id="GO:0005524">
    <property type="term" value="F:ATP binding"/>
    <property type="evidence" value="ECO:0007669"/>
    <property type="project" value="UniProtKB-KW"/>
</dbReference>
<name>T2ICL7_CROWT</name>
<dbReference type="Proteomes" id="UP000018348">
    <property type="component" value="Unassembled WGS sequence"/>
</dbReference>
<dbReference type="EMBL" id="CAQK01000441">
    <property type="protein sequence ID" value="CCQ51251.1"/>
    <property type="molecule type" value="Genomic_DNA"/>
</dbReference>
<feature type="transmembrane region" description="Helical" evidence="8">
    <location>
        <begin position="243"/>
        <end position="268"/>
    </location>
</feature>
<accession>T2ICL7</accession>
<dbReference type="InterPro" id="IPR039421">
    <property type="entry name" value="Type_1_exporter"/>
</dbReference>
<evidence type="ECO:0000256" key="7">
    <source>
        <dbReference type="ARBA" id="ARBA00023136"/>
    </source>
</evidence>
<keyword evidence="5" id="KW-0067">ATP-binding</keyword>